<dbReference type="FunFam" id="2.60.40.60:FF:000134">
    <property type="entry name" value="protocadherin Fat 4"/>
    <property type="match status" value="1"/>
</dbReference>
<dbReference type="PROSITE" id="PS00232">
    <property type="entry name" value="CADHERIN_1"/>
    <property type="match status" value="4"/>
</dbReference>
<feature type="compositionally biased region" description="Polar residues" evidence="12">
    <location>
        <begin position="943"/>
        <end position="952"/>
    </location>
</feature>
<feature type="compositionally biased region" description="Polar residues" evidence="12">
    <location>
        <begin position="1056"/>
        <end position="1075"/>
    </location>
</feature>
<feature type="domain" description="Cadherin" evidence="14">
    <location>
        <begin position="654"/>
        <end position="758"/>
    </location>
</feature>
<evidence type="ECO:0000256" key="12">
    <source>
        <dbReference type="SAM" id="MobiDB-lite"/>
    </source>
</evidence>
<feature type="domain" description="Cadherin" evidence="14">
    <location>
        <begin position="47"/>
        <end position="159"/>
    </location>
</feature>
<dbReference type="Gene3D" id="2.60.40.60">
    <property type="entry name" value="Cadherins"/>
    <property type="match status" value="7"/>
</dbReference>
<dbReference type="FunFam" id="2.60.40.60:FF:000092">
    <property type="entry name" value="Protocadherin 8"/>
    <property type="match status" value="1"/>
</dbReference>
<comment type="subcellular location">
    <subcellularLocation>
        <location evidence="1">Cell membrane</location>
        <topology evidence="1">Single-pass type I membrane protein</topology>
    </subcellularLocation>
</comment>
<reference evidence="15 16" key="1">
    <citation type="submission" date="2019-01" db="EMBL/GenBank/DDBJ databases">
        <title>A draft genome assembly of the solar-powered sea slug Elysia chlorotica.</title>
        <authorList>
            <person name="Cai H."/>
            <person name="Li Q."/>
            <person name="Fang X."/>
            <person name="Li J."/>
            <person name="Curtis N.E."/>
            <person name="Altenburger A."/>
            <person name="Shibata T."/>
            <person name="Feng M."/>
            <person name="Maeda T."/>
            <person name="Schwartz J.A."/>
            <person name="Shigenobu S."/>
            <person name="Lundholm N."/>
            <person name="Nishiyama T."/>
            <person name="Yang H."/>
            <person name="Hasebe M."/>
            <person name="Li S."/>
            <person name="Pierce S.K."/>
            <person name="Wang J."/>
        </authorList>
    </citation>
    <scope>NUCLEOTIDE SEQUENCE [LARGE SCALE GENOMIC DNA]</scope>
    <source>
        <strain evidence="15">EC2010</strain>
        <tissue evidence="15">Whole organism of an adult</tissue>
    </source>
</reference>
<dbReference type="AlphaFoldDB" id="A0A3S1BPA7"/>
<feature type="compositionally biased region" description="Low complexity" evidence="12">
    <location>
        <begin position="1108"/>
        <end position="1117"/>
    </location>
</feature>
<evidence type="ECO:0000256" key="5">
    <source>
        <dbReference type="ARBA" id="ARBA00022737"/>
    </source>
</evidence>
<name>A0A3S1BPA7_ELYCH</name>
<feature type="region of interest" description="Disordered" evidence="12">
    <location>
        <begin position="1051"/>
        <end position="1075"/>
    </location>
</feature>
<feature type="domain" description="Cadherin" evidence="14">
    <location>
        <begin position="311"/>
        <end position="415"/>
    </location>
</feature>
<evidence type="ECO:0000256" key="2">
    <source>
        <dbReference type="ARBA" id="ARBA00022475"/>
    </source>
</evidence>
<feature type="region of interest" description="Disordered" evidence="12">
    <location>
        <begin position="179"/>
        <end position="211"/>
    </location>
</feature>
<dbReference type="InterPro" id="IPR002126">
    <property type="entry name" value="Cadherin-like_dom"/>
</dbReference>
<dbReference type="GO" id="GO:0016477">
    <property type="term" value="P:cell migration"/>
    <property type="evidence" value="ECO:0007669"/>
    <property type="project" value="TreeGrafter"/>
</dbReference>
<feature type="compositionally biased region" description="Polar residues" evidence="12">
    <location>
        <begin position="1149"/>
        <end position="1181"/>
    </location>
</feature>
<keyword evidence="6 11" id="KW-0106">Calcium</keyword>
<feature type="region of interest" description="Disordered" evidence="12">
    <location>
        <begin position="934"/>
        <end position="955"/>
    </location>
</feature>
<dbReference type="FunFam" id="2.60.40.60:FF:000007">
    <property type="entry name" value="Protocadherin alpha 2"/>
    <property type="match status" value="1"/>
</dbReference>
<dbReference type="PANTHER" id="PTHR24027">
    <property type="entry name" value="CADHERIN-23"/>
    <property type="match status" value="1"/>
</dbReference>
<evidence type="ECO:0000256" key="9">
    <source>
        <dbReference type="ARBA" id="ARBA00023136"/>
    </source>
</evidence>
<keyword evidence="9 13" id="KW-0472">Membrane</keyword>
<evidence type="ECO:0000256" key="8">
    <source>
        <dbReference type="ARBA" id="ARBA00022989"/>
    </source>
</evidence>
<sequence length="1217" mass="131308">MGNQATFSFSVLTSRKHNWHSRLRMPVSPAVWFLCVFLCVLLPHAGRAQDRTYSLSEQERAGTFVGNIARDLNLQALVPAGTFQTLQFSILVYKDGDLFRVDPDNSDLFTKAVLDREVICPYTRQCVLDLWVGARSDTDLQKFSIAVTLLDINDNSPRFNQSSFRLDIPESVTVGKKFPLPGALDDDRGPGNSIQSYSIRPSSGESSDGTFEVESSLKLDGTSDVFLVVSRALDRETRDRYDLVLTARDGGTDPGPREGSMAVSVMVGDDNDHTPVFDQARLVMSACCFIEGSMAVSVMVGDDNDHTPVFDQARYQVQVGENTASGAVIKRLTATDGDIGDNAALRYRLSVHQDASVAQKFAVGAQSGDLTARVALTSGSYTIIVEAVDGGSPERVNQTVVEVTVIDTENNPPAISVDTLNQGSAWAVISEGAKVDALVAHVTVFDPDSGPNGAVLCYSQSAFFDLHPQKDNDYLVVVARTLDREDTPEFKVTLFCEDSGDPKLNDTQVRVDGDAEGILATTTTQKYVRSVQVFDVIVEDVNDNGPVLAGGGDVTVTVRENNTVNDVVTLIEASDADSGDNAALTFSLLDNSEGFFQIPPGSNVLLCARVLDRETRDSHVVRVLVQDGGDPPRSATGTVTVSVQDVNDVAPAFFQARYSFSILENLPAGTPVGTVSAFDLDLGDNGRVDFSIPSWSEGHRKFKMHANGSLVTTSGLDREGVAVHSFMAEVTDRGRPPLSSQVRVEVKVIDQNDNSPVFGFPSSANSTVTVFLPVPAAKSVVLVQATDADEGRNGDLRYSLARQNSSLFSLDPVLGELVAVRQLTTRDVGVYNLTVTATDGGQSPLSTAKKFSVVLKVDPGMEAVTSSDNNAAIAAGLVCGTALLAAAVVAIVCFVRRRDRGGAGKGKSLRYLDRAMEDNSGSPRVLDASQLQGFYDDNKHEPNNNVSLSNGTEPHAKYSVPKLSVGYSTPANQPAKYDFEPMQASPGVRSSLGPGVKGDEVDSRDKELNRVTSLRLQQAFEHISSIKSRLITPSDTSKPYEWREIHIPGHPGDFGSLSSRGTANTNSNTISNGNYNPYTLDSGVGTDDDAVFTINANTTPTNRHRKASGGSSSNKANSHPRLQHHHSTNSYNQYNIHRRNNNNRRDFRSASTTSDRAYRSKFSSPPGSAGFNTMPTSSASSPARHKAHHYRPHHHHNSSSISSTPKRRLFSPPPPAH</sequence>
<organism evidence="15 16">
    <name type="scientific">Elysia chlorotica</name>
    <name type="common">Eastern emerald elysia</name>
    <name type="synonym">Sea slug</name>
    <dbReference type="NCBI Taxonomy" id="188477"/>
    <lineage>
        <taxon>Eukaryota</taxon>
        <taxon>Metazoa</taxon>
        <taxon>Spiralia</taxon>
        <taxon>Lophotrochozoa</taxon>
        <taxon>Mollusca</taxon>
        <taxon>Gastropoda</taxon>
        <taxon>Heterobranchia</taxon>
        <taxon>Euthyneura</taxon>
        <taxon>Panpulmonata</taxon>
        <taxon>Sacoglossa</taxon>
        <taxon>Placobranchoidea</taxon>
        <taxon>Plakobranchidae</taxon>
        <taxon>Elysia</taxon>
    </lineage>
</organism>
<feature type="region of interest" description="Disordered" evidence="12">
    <location>
        <begin position="1095"/>
        <end position="1217"/>
    </location>
</feature>
<feature type="transmembrane region" description="Helical" evidence="13">
    <location>
        <begin position="871"/>
        <end position="895"/>
    </location>
</feature>
<keyword evidence="8 13" id="KW-1133">Transmembrane helix</keyword>
<dbReference type="Proteomes" id="UP000271974">
    <property type="component" value="Unassembled WGS sequence"/>
</dbReference>
<dbReference type="GO" id="GO:0045296">
    <property type="term" value="F:cadherin binding"/>
    <property type="evidence" value="ECO:0007669"/>
    <property type="project" value="TreeGrafter"/>
</dbReference>
<feature type="compositionally biased region" description="Polar residues" evidence="12">
    <location>
        <begin position="192"/>
        <end position="209"/>
    </location>
</feature>
<evidence type="ECO:0000313" key="16">
    <source>
        <dbReference type="Proteomes" id="UP000271974"/>
    </source>
</evidence>
<feature type="domain" description="Cadherin" evidence="14">
    <location>
        <begin position="762"/>
        <end position="855"/>
    </location>
</feature>
<evidence type="ECO:0000256" key="1">
    <source>
        <dbReference type="ARBA" id="ARBA00004251"/>
    </source>
</evidence>
<dbReference type="PROSITE" id="PS50268">
    <property type="entry name" value="CADHERIN_2"/>
    <property type="match status" value="7"/>
</dbReference>
<dbReference type="Pfam" id="PF08266">
    <property type="entry name" value="Cadherin_2"/>
    <property type="match status" value="1"/>
</dbReference>
<dbReference type="FunFam" id="2.60.40.60:FF:000020">
    <property type="entry name" value="Dachsous cadherin-related 1b"/>
    <property type="match status" value="1"/>
</dbReference>
<dbReference type="GO" id="GO:0007156">
    <property type="term" value="P:homophilic cell adhesion via plasma membrane adhesion molecules"/>
    <property type="evidence" value="ECO:0007669"/>
    <property type="project" value="InterPro"/>
</dbReference>
<dbReference type="OrthoDB" id="6252479at2759"/>
<evidence type="ECO:0000256" key="11">
    <source>
        <dbReference type="PROSITE-ProRule" id="PRU00043"/>
    </source>
</evidence>
<dbReference type="InterPro" id="IPR020894">
    <property type="entry name" value="Cadherin_CS"/>
</dbReference>
<evidence type="ECO:0000256" key="4">
    <source>
        <dbReference type="ARBA" id="ARBA00022729"/>
    </source>
</evidence>
<evidence type="ECO:0000256" key="3">
    <source>
        <dbReference type="ARBA" id="ARBA00022692"/>
    </source>
</evidence>
<dbReference type="GO" id="GO:0008013">
    <property type="term" value="F:beta-catenin binding"/>
    <property type="evidence" value="ECO:0007669"/>
    <property type="project" value="TreeGrafter"/>
</dbReference>
<dbReference type="Pfam" id="PF00028">
    <property type="entry name" value="Cadherin"/>
    <property type="match status" value="6"/>
</dbReference>
<keyword evidence="4" id="KW-0732">Signal</keyword>
<accession>A0A3S1BPA7</accession>
<feature type="region of interest" description="Disordered" evidence="12">
    <location>
        <begin position="974"/>
        <end position="1006"/>
    </location>
</feature>
<feature type="domain" description="Cadherin" evidence="14">
    <location>
        <begin position="160"/>
        <end position="277"/>
    </location>
</feature>
<dbReference type="STRING" id="188477.A0A3S1BPA7"/>
<feature type="domain" description="Cadherin" evidence="14">
    <location>
        <begin position="429"/>
        <end position="548"/>
    </location>
</feature>
<dbReference type="InterPro" id="IPR039808">
    <property type="entry name" value="Cadherin"/>
</dbReference>
<keyword evidence="3 13" id="KW-0812">Transmembrane</keyword>
<dbReference type="CDD" id="cd11304">
    <property type="entry name" value="Cadherin_repeat"/>
    <property type="match status" value="7"/>
</dbReference>
<dbReference type="PANTHER" id="PTHR24027:SF438">
    <property type="entry name" value="CADHERIN 23"/>
    <property type="match status" value="1"/>
</dbReference>
<feature type="compositionally biased region" description="Basic and acidic residues" evidence="12">
    <location>
        <begin position="997"/>
        <end position="1006"/>
    </location>
</feature>
<feature type="compositionally biased region" description="Basic residues" evidence="12">
    <location>
        <begin position="1183"/>
        <end position="1197"/>
    </location>
</feature>
<feature type="domain" description="Cadherin" evidence="14">
    <location>
        <begin position="555"/>
        <end position="653"/>
    </location>
</feature>
<keyword evidence="2" id="KW-1003">Cell membrane</keyword>
<keyword evidence="10" id="KW-0325">Glycoprotein</keyword>
<evidence type="ECO:0000256" key="7">
    <source>
        <dbReference type="ARBA" id="ARBA00022889"/>
    </source>
</evidence>
<keyword evidence="5" id="KW-0677">Repeat</keyword>
<evidence type="ECO:0000256" key="10">
    <source>
        <dbReference type="ARBA" id="ARBA00023180"/>
    </source>
</evidence>
<evidence type="ECO:0000256" key="13">
    <source>
        <dbReference type="SAM" id="Phobius"/>
    </source>
</evidence>
<evidence type="ECO:0000259" key="14">
    <source>
        <dbReference type="PROSITE" id="PS50268"/>
    </source>
</evidence>
<dbReference type="GO" id="GO:0016342">
    <property type="term" value="C:catenin complex"/>
    <property type="evidence" value="ECO:0007669"/>
    <property type="project" value="TreeGrafter"/>
</dbReference>
<dbReference type="InterPro" id="IPR013164">
    <property type="entry name" value="Cadherin_N"/>
</dbReference>
<gene>
    <name evidence="15" type="ORF">EGW08_006688</name>
</gene>
<proteinExistence type="predicted"/>
<dbReference type="GO" id="GO:0005509">
    <property type="term" value="F:calcium ion binding"/>
    <property type="evidence" value="ECO:0007669"/>
    <property type="project" value="UniProtKB-UniRule"/>
</dbReference>
<dbReference type="SMART" id="SM00112">
    <property type="entry name" value="CA"/>
    <property type="match status" value="7"/>
</dbReference>
<dbReference type="SUPFAM" id="SSF49313">
    <property type="entry name" value="Cadherin-like"/>
    <property type="match status" value="7"/>
</dbReference>
<dbReference type="EMBL" id="RQTK01000166">
    <property type="protein sequence ID" value="RUS85545.1"/>
    <property type="molecule type" value="Genomic_DNA"/>
</dbReference>
<comment type="caution">
    <text evidence="15">The sequence shown here is derived from an EMBL/GenBank/DDBJ whole genome shotgun (WGS) entry which is preliminary data.</text>
</comment>
<protein>
    <recommendedName>
        <fullName evidence="14">Cadherin domain-containing protein</fullName>
    </recommendedName>
</protein>
<keyword evidence="16" id="KW-1185">Reference proteome</keyword>
<dbReference type="InterPro" id="IPR015919">
    <property type="entry name" value="Cadherin-like_sf"/>
</dbReference>
<keyword evidence="7" id="KW-0130">Cell adhesion</keyword>
<dbReference type="PRINTS" id="PR00205">
    <property type="entry name" value="CADHERIN"/>
</dbReference>
<evidence type="ECO:0000256" key="6">
    <source>
        <dbReference type="ARBA" id="ARBA00022837"/>
    </source>
</evidence>
<evidence type="ECO:0000313" key="15">
    <source>
        <dbReference type="EMBL" id="RUS85545.1"/>
    </source>
</evidence>